<protein>
    <submittedName>
        <fullName evidence="2">Os11g0286500 protein</fullName>
    </submittedName>
</protein>
<dbReference type="Gramene" id="Os11t0286500-01">
    <property type="protein sequence ID" value="Os11t0286500-01"/>
    <property type="gene ID" value="Os11g0286500"/>
</dbReference>
<feature type="region of interest" description="Disordered" evidence="1">
    <location>
        <begin position="39"/>
        <end position="58"/>
    </location>
</feature>
<organism evidence="2 3">
    <name type="scientific">Oryza sativa subsp. japonica</name>
    <name type="common">Rice</name>
    <dbReference type="NCBI Taxonomy" id="39947"/>
    <lineage>
        <taxon>Eukaryota</taxon>
        <taxon>Viridiplantae</taxon>
        <taxon>Streptophyta</taxon>
        <taxon>Embryophyta</taxon>
        <taxon>Tracheophyta</taxon>
        <taxon>Spermatophyta</taxon>
        <taxon>Magnoliopsida</taxon>
        <taxon>Liliopsida</taxon>
        <taxon>Poales</taxon>
        <taxon>Poaceae</taxon>
        <taxon>BOP clade</taxon>
        <taxon>Oryzoideae</taxon>
        <taxon>Oryzeae</taxon>
        <taxon>Oryzinae</taxon>
        <taxon>Oryza</taxon>
        <taxon>Oryza sativa</taxon>
    </lineage>
</organism>
<name>A0A0P0Y1G5_ORYSJ</name>
<reference evidence="2 3" key="2">
    <citation type="journal article" date="2013" name="Plant Cell Physiol.">
        <title>Rice Annotation Project Database (RAP-DB): an integrative and interactive database for rice genomics.</title>
        <authorList>
            <person name="Sakai H."/>
            <person name="Lee S.S."/>
            <person name="Tanaka T."/>
            <person name="Numa H."/>
            <person name="Kim J."/>
            <person name="Kawahara Y."/>
            <person name="Wakimoto H."/>
            <person name="Yang C.C."/>
            <person name="Iwamoto M."/>
            <person name="Abe T."/>
            <person name="Yamada Y."/>
            <person name="Muto A."/>
            <person name="Inokuchi H."/>
            <person name="Ikemura T."/>
            <person name="Matsumoto T."/>
            <person name="Sasaki T."/>
            <person name="Itoh T."/>
        </authorList>
    </citation>
    <scope>NUCLEOTIDE SEQUENCE [LARGE SCALE GENOMIC DNA]</scope>
    <source>
        <strain evidence="3">cv. Nipponbare</strain>
    </source>
</reference>
<gene>
    <name evidence="2" type="ordered locus">Os11g0286500</name>
    <name evidence="2" type="ORF">OSNPB_110286500</name>
</gene>
<proteinExistence type="predicted"/>
<keyword evidence="3" id="KW-1185">Reference proteome</keyword>
<dbReference type="AlphaFoldDB" id="A0A0P0Y1G5"/>
<sequence length="58" mass="6416">KIGNMRKETNAGYMVTDGLVIAAGSSWATNSMEGWQKNRDRVSSLDDETLSRQGVARR</sequence>
<dbReference type="EMBL" id="AP014967">
    <property type="protein sequence ID" value="BAT13619.1"/>
    <property type="molecule type" value="Genomic_DNA"/>
</dbReference>
<reference evidence="3" key="1">
    <citation type="journal article" date="2005" name="Nature">
        <title>The map-based sequence of the rice genome.</title>
        <authorList>
            <consortium name="International rice genome sequencing project (IRGSP)"/>
            <person name="Matsumoto T."/>
            <person name="Wu J."/>
            <person name="Kanamori H."/>
            <person name="Katayose Y."/>
            <person name="Fujisawa M."/>
            <person name="Namiki N."/>
            <person name="Mizuno H."/>
            <person name="Yamamoto K."/>
            <person name="Antonio B.A."/>
            <person name="Baba T."/>
            <person name="Sakata K."/>
            <person name="Nagamura Y."/>
            <person name="Aoki H."/>
            <person name="Arikawa K."/>
            <person name="Arita K."/>
            <person name="Bito T."/>
            <person name="Chiden Y."/>
            <person name="Fujitsuka N."/>
            <person name="Fukunaka R."/>
            <person name="Hamada M."/>
            <person name="Harada C."/>
            <person name="Hayashi A."/>
            <person name="Hijishita S."/>
            <person name="Honda M."/>
            <person name="Hosokawa S."/>
            <person name="Ichikawa Y."/>
            <person name="Idonuma A."/>
            <person name="Iijima M."/>
            <person name="Ikeda M."/>
            <person name="Ikeno M."/>
            <person name="Ito K."/>
            <person name="Ito S."/>
            <person name="Ito T."/>
            <person name="Ito Y."/>
            <person name="Ito Y."/>
            <person name="Iwabuchi A."/>
            <person name="Kamiya K."/>
            <person name="Karasawa W."/>
            <person name="Kurita K."/>
            <person name="Katagiri S."/>
            <person name="Kikuta A."/>
            <person name="Kobayashi H."/>
            <person name="Kobayashi N."/>
            <person name="Machita K."/>
            <person name="Maehara T."/>
            <person name="Masukawa M."/>
            <person name="Mizubayashi T."/>
            <person name="Mukai Y."/>
            <person name="Nagasaki H."/>
            <person name="Nagata Y."/>
            <person name="Naito S."/>
            <person name="Nakashima M."/>
            <person name="Nakama Y."/>
            <person name="Nakamichi Y."/>
            <person name="Nakamura M."/>
            <person name="Meguro A."/>
            <person name="Negishi M."/>
            <person name="Ohta I."/>
            <person name="Ohta T."/>
            <person name="Okamoto M."/>
            <person name="Ono N."/>
            <person name="Saji S."/>
            <person name="Sakaguchi M."/>
            <person name="Sakai K."/>
            <person name="Shibata M."/>
            <person name="Shimokawa T."/>
            <person name="Song J."/>
            <person name="Takazaki Y."/>
            <person name="Terasawa K."/>
            <person name="Tsugane M."/>
            <person name="Tsuji K."/>
            <person name="Ueda S."/>
            <person name="Waki K."/>
            <person name="Yamagata H."/>
            <person name="Yamamoto M."/>
            <person name="Yamamoto S."/>
            <person name="Yamane H."/>
            <person name="Yoshiki S."/>
            <person name="Yoshihara R."/>
            <person name="Yukawa K."/>
            <person name="Zhong H."/>
            <person name="Yano M."/>
            <person name="Yuan Q."/>
            <person name="Ouyang S."/>
            <person name="Liu J."/>
            <person name="Jones K.M."/>
            <person name="Gansberger K."/>
            <person name="Moffat K."/>
            <person name="Hill J."/>
            <person name="Bera J."/>
            <person name="Fadrosh D."/>
            <person name="Jin S."/>
            <person name="Johri S."/>
            <person name="Kim M."/>
            <person name="Overton L."/>
            <person name="Reardon M."/>
            <person name="Tsitrin T."/>
            <person name="Vuong H."/>
            <person name="Weaver B."/>
            <person name="Ciecko A."/>
            <person name="Tallon L."/>
            <person name="Jackson J."/>
            <person name="Pai G."/>
            <person name="Aken S.V."/>
            <person name="Utterback T."/>
            <person name="Reidmuller S."/>
            <person name="Feldblyum T."/>
            <person name="Hsiao J."/>
            <person name="Zismann V."/>
            <person name="Iobst S."/>
            <person name="de Vazeille A.R."/>
            <person name="Buell C.R."/>
            <person name="Ying K."/>
            <person name="Li Y."/>
            <person name="Lu T."/>
            <person name="Huang Y."/>
            <person name="Zhao Q."/>
            <person name="Feng Q."/>
            <person name="Zhang L."/>
            <person name="Zhu J."/>
            <person name="Weng Q."/>
            <person name="Mu J."/>
            <person name="Lu Y."/>
            <person name="Fan D."/>
            <person name="Liu Y."/>
            <person name="Guan J."/>
            <person name="Zhang Y."/>
            <person name="Yu S."/>
            <person name="Liu X."/>
            <person name="Zhang Y."/>
            <person name="Hong G."/>
            <person name="Han B."/>
            <person name="Choisne N."/>
            <person name="Demange N."/>
            <person name="Orjeda G."/>
            <person name="Samain S."/>
            <person name="Cattolico L."/>
            <person name="Pelletier E."/>
            <person name="Couloux A."/>
            <person name="Segurens B."/>
            <person name="Wincker P."/>
            <person name="D'Hont A."/>
            <person name="Scarpelli C."/>
            <person name="Weissenbach J."/>
            <person name="Salanoubat M."/>
            <person name="Quetier F."/>
            <person name="Yu Y."/>
            <person name="Kim H.R."/>
            <person name="Rambo T."/>
            <person name="Currie J."/>
            <person name="Collura K."/>
            <person name="Luo M."/>
            <person name="Yang T."/>
            <person name="Ammiraju J.S.S."/>
            <person name="Engler F."/>
            <person name="Soderlund C."/>
            <person name="Wing R.A."/>
            <person name="Palmer L.E."/>
            <person name="de la Bastide M."/>
            <person name="Spiegel L."/>
            <person name="Nascimento L."/>
            <person name="Zutavern T."/>
            <person name="O'Shaughnessy A."/>
            <person name="Dike S."/>
            <person name="Dedhia N."/>
            <person name="Preston R."/>
            <person name="Balija V."/>
            <person name="McCombie W.R."/>
            <person name="Chow T."/>
            <person name="Chen H."/>
            <person name="Chung M."/>
            <person name="Chen C."/>
            <person name="Shaw J."/>
            <person name="Wu H."/>
            <person name="Hsiao K."/>
            <person name="Chao Y."/>
            <person name="Chu M."/>
            <person name="Cheng C."/>
            <person name="Hour A."/>
            <person name="Lee P."/>
            <person name="Lin S."/>
            <person name="Lin Y."/>
            <person name="Liou J."/>
            <person name="Liu S."/>
            <person name="Hsing Y."/>
            <person name="Raghuvanshi S."/>
            <person name="Mohanty A."/>
            <person name="Bharti A.K."/>
            <person name="Gaur A."/>
            <person name="Gupta V."/>
            <person name="Kumar D."/>
            <person name="Ravi V."/>
            <person name="Vij S."/>
            <person name="Kapur A."/>
            <person name="Khurana P."/>
            <person name="Khurana P."/>
            <person name="Khurana J.P."/>
            <person name="Tyagi A.K."/>
            <person name="Gaikwad K."/>
            <person name="Singh A."/>
            <person name="Dalal V."/>
            <person name="Srivastava S."/>
            <person name="Dixit A."/>
            <person name="Pal A.K."/>
            <person name="Ghazi I.A."/>
            <person name="Yadav M."/>
            <person name="Pandit A."/>
            <person name="Bhargava A."/>
            <person name="Sureshbabu K."/>
            <person name="Batra K."/>
            <person name="Sharma T.R."/>
            <person name="Mohapatra T."/>
            <person name="Singh N.K."/>
            <person name="Messing J."/>
            <person name="Nelson A.B."/>
            <person name="Fuks G."/>
            <person name="Kavchok S."/>
            <person name="Keizer G."/>
            <person name="Linton E."/>
            <person name="Llaca V."/>
            <person name="Song R."/>
            <person name="Tanyolac B."/>
            <person name="Young S."/>
            <person name="Ho-Il K."/>
            <person name="Hahn J.H."/>
            <person name="Sangsakoo G."/>
            <person name="Vanavichit A."/>
            <person name="de Mattos Luiz.A.T."/>
            <person name="Zimmer P.D."/>
            <person name="Malone G."/>
            <person name="Dellagostin O."/>
            <person name="de Oliveira A.C."/>
            <person name="Bevan M."/>
            <person name="Bancroft I."/>
            <person name="Minx P."/>
            <person name="Cordum H."/>
            <person name="Wilson R."/>
            <person name="Cheng Z."/>
            <person name="Jin W."/>
            <person name="Jiang J."/>
            <person name="Leong S.A."/>
            <person name="Iwama H."/>
            <person name="Gojobori T."/>
            <person name="Itoh T."/>
            <person name="Niimura Y."/>
            <person name="Fujii Y."/>
            <person name="Habara T."/>
            <person name="Sakai H."/>
            <person name="Sato Y."/>
            <person name="Wilson G."/>
            <person name="Kumar K."/>
            <person name="McCouch S."/>
            <person name="Juretic N."/>
            <person name="Hoen D."/>
            <person name="Wright S."/>
            <person name="Bruskiewich R."/>
            <person name="Bureau T."/>
            <person name="Miyao A."/>
            <person name="Hirochika H."/>
            <person name="Nishikawa T."/>
            <person name="Kadowaki K."/>
            <person name="Sugiura M."/>
            <person name="Burr B."/>
            <person name="Sasaki T."/>
        </authorList>
    </citation>
    <scope>NUCLEOTIDE SEQUENCE [LARGE SCALE GENOMIC DNA]</scope>
    <source>
        <strain evidence="3">cv. Nipponbare</strain>
    </source>
</reference>
<reference evidence="2 3" key="3">
    <citation type="journal article" date="2013" name="Rice">
        <title>Improvement of the Oryza sativa Nipponbare reference genome using next generation sequence and optical map data.</title>
        <authorList>
            <person name="Kawahara Y."/>
            <person name="de la Bastide M."/>
            <person name="Hamilton J.P."/>
            <person name="Kanamori H."/>
            <person name="McCombie W.R."/>
            <person name="Ouyang S."/>
            <person name="Schwartz D.C."/>
            <person name="Tanaka T."/>
            <person name="Wu J."/>
            <person name="Zhou S."/>
            <person name="Childs K.L."/>
            <person name="Davidson R.M."/>
            <person name="Lin H."/>
            <person name="Quesada-Ocampo L."/>
            <person name="Vaillancourt B."/>
            <person name="Sakai H."/>
            <person name="Lee S.S."/>
            <person name="Kim J."/>
            <person name="Numa H."/>
            <person name="Itoh T."/>
            <person name="Buell C.R."/>
            <person name="Matsumoto T."/>
        </authorList>
    </citation>
    <scope>NUCLEOTIDE SEQUENCE [LARGE SCALE GENOMIC DNA]</scope>
    <source>
        <strain evidence="3">cv. Nipponbare</strain>
    </source>
</reference>
<dbReference type="Proteomes" id="UP000059680">
    <property type="component" value="Chromosome 11"/>
</dbReference>
<evidence type="ECO:0000313" key="2">
    <source>
        <dbReference type="EMBL" id="BAT13619.1"/>
    </source>
</evidence>
<feature type="non-terminal residue" evidence="2">
    <location>
        <position position="1"/>
    </location>
</feature>
<evidence type="ECO:0000256" key="1">
    <source>
        <dbReference type="SAM" id="MobiDB-lite"/>
    </source>
</evidence>
<dbReference type="ExpressionAtlas" id="A0A0P0Y1G5">
    <property type="expression patterns" value="baseline and differential"/>
</dbReference>
<evidence type="ECO:0000313" key="3">
    <source>
        <dbReference type="Proteomes" id="UP000059680"/>
    </source>
</evidence>
<accession>A0A0P0Y1G5</accession>